<dbReference type="PROSITE" id="PS00194">
    <property type="entry name" value="THIOREDOXIN_1"/>
    <property type="match status" value="1"/>
</dbReference>
<comment type="caution">
    <text evidence="4">The sequence shown here is derived from an EMBL/GenBank/DDBJ whole genome shotgun (WGS) entry which is preliminary data.</text>
</comment>
<dbReference type="EMBL" id="JAMPLM010000015">
    <property type="protein sequence ID" value="MEP1060075.1"/>
    <property type="molecule type" value="Genomic_DNA"/>
</dbReference>
<keyword evidence="2" id="KW-1133">Transmembrane helix</keyword>
<evidence type="ECO:0000256" key="1">
    <source>
        <dbReference type="SAM" id="MobiDB-lite"/>
    </source>
</evidence>
<gene>
    <name evidence="4" type="ORF">NDI38_16685</name>
</gene>
<reference evidence="4 5" key="1">
    <citation type="submission" date="2022-04" db="EMBL/GenBank/DDBJ databases">
        <title>Positive selection, recombination, and allopatry shape intraspecific diversity of widespread and dominant cyanobacteria.</title>
        <authorList>
            <person name="Wei J."/>
            <person name="Shu W."/>
            <person name="Hu C."/>
        </authorList>
    </citation>
    <scope>NUCLEOTIDE SEQUENCE [LARGE SCALE GENOMIC DNA]</scope>
    <source>
        <strain evidence="4 5">AS-A4</strain>
    </source>
</reference>
<keyword evidence="2" id="KW-0812">Transmembrane</keyword>
<name>A0ABV0KNY5_9CYAN</name>
<evidence type="ECO:0000259" key="3">
    <source>
        <dbReference type="PROSITE" id="PS51352"/>
    </source>
</evidence>
<dbReference type="InterPro" id="IPR013766">
    <property type="entry name" value="Thioredoxin_domain"/>
</dbReference>
<evidence type="ECO:0000313" key="5">
    <source>
        <dbReference type="Proteomes" id="UP001476950"/>
    </source>
</evidence>
<dbReference type="CDD" id="cd02950">
    <property type="entry name" value="TxlA"/>
    <property type="match status" value="1"/>
</dbReference>
<dbReference type="Gene3D" id="3.40.30.10">
    <property type="entry name" value="Glutaredoxin"/>
    <property type="match status" value="1"/>
</dbReference>
<dbReference type="RefSeq" id="WP_190449267.1">
    <property type="nucleotide sequence ID" value="NZ_JAMPLM010000015.1"/>
</dbReference>
<organism evidence="4 5">
    <name type="scientific">Stenomitos frigidus AS-A4</name>
    <dbReference type="NCBI Taxonomy" id="2933935"/>
    <lineage>
        <taxon>Bacteria</taxon>
        <taxon>Bacillati</taxon>
        <taxon>Cyanobacteriota</taxon>
        <taxon>Cyanophyceae</taxon>
        <taxon>Leptolyngbyales</taxon>
        <taxon>Leptolyngbyaceae</taxon>
        <taxon>Stenomitos</taxon>
    </lineage>
</organism>
<dbReference type="InterPro" id="IPR017937">
    <property type="entry name" value="Thioredoxin_CS"/>
</dbReference>
<dbReference type="PANTHER" id="PTHR47353:SF1">
    <property type="entry name" value="THIOREDOXIN-LIKE PROTEIN HCF164, CHLOROPLASTIC"/>
    <property type="match status" value="1"/>
</dbReference>
<feature type="domain" description="Thioredoxin" evidence="3">
    <location>
        <begin position="42"/>
        <end position="171"/>
    </location>
</feature>
<evidence type="ECO:0000256" key="2">
    <source>
        <dbReference type="SAM" id="Phobius"/>
    </source>
</evidence>
<protein>
    <submittedName>
        <fullName evidence="4">Thioredoxin family protein</fullName>
    </submittedName>
</protein>
<dbReference type="InterPro" id="IPR044241">
    <property type="entry name" value="TxlA/HCF164"/>
</dbReference>
<sequence length="211" mass="22351">MTANSPDSKKSLSDAAQTPIAEAGSAQTIIGKRVRNFIIVLVAIVLTASVFLGLKTETGTGLLSTMAEESVPLEIALSNGKPTLMEFYANWCTSCQAMAPDMAALEQEYGDRVNFVMLNVDNSKWLPEVLSYRVDGIPHFVFLGQDGNAIAQSIGEQPRSIMEANLVALAGGDLLPYAKTSGQTSAFSAPVTTKAKADSDPRSHSSQVVAP</sequence>
<dbReference type="InterPro" id="IPR036249">
    <property type="entry name" value="Thioredoxin-like_sf"/>
</dbReference>
<dbReference type="SUPFAM" id="SSF52833">
    <property type="entry name" value="Thioredoxin-like"/>
    <property type="match status" value="1"/>
</dbReference>
<dbReference type="Proteomes" id="UP001476950">
    <property type="component" value="Unassembled WGS sequence"/>
</dbReference>
<keyword evidence="2" id="KW-0472">Membrane</keyword>
<evidence type="ECO:0000313" key="4">
    <source>
        <dbReference type="EMBL" id="MEP1060075.1"/>
    </source>
</evidence>
<feature type="transmembrane region" description="Helical" evidence="2">
    <location>
        <begin position="37"/>
        <end position="54"/>
    </location>
</feature>
<accession>A0ABV0KNY5</accession>
<dbReference type="PROSITE" id="PS51352">
    <property type="entry name" value="THIOREDOXIN_2"/>
    <property type="match status" value="1"/>
</dbReference>
<proteinExistence type="predicted"/>
<keyword evidence="5" id="KW-1185">Reference proteome</keyword>
<dbReference type="Pfam" id="PF00085">
    <property type="entry name" value="Thioredoxin"/>
    <property type="match status" value="1"/>
</dbReference>
<dbReference type="PANTHER" id="PTHR47353">
    <property type="entry name" value="THIOREDOXIN-LIKE PROTEIN HCF164, CHLOROPLASTIC"/>
    <property type="match status" value="1"/>
</dbReference>
<feature type="region of interest" description="Disordered" evidence="1">
    <location>
        <begin position="187"/>
        <end position="211"/>
    </location>
</feature>